<proteinExistence type="predicted"/>
<dbReference type="PROSITE" id="PS50011">
    <property type="entry name" value="PROTEIN_KINASE_DOM"/>
    <property type="match status" value="1"/>
</dbReference>
<feature type="region of interest" description="Disordered" evidence="8">
    <location>
        <begin position="669"/>
        <end position="698"/>
    </location>
</feature>
<dbReference type="Proteomes" id="UP000518752">
    <property type="component" value="Unassembled WGS sequence"/>
</dbReference>
<keyword evidence="4" id="KW-0418">Kinase</keyword>
<feature type="region of interest" description="Disordered" evidence="8">
    <location>
        <begin position="1099"/>
        <end position="1336"/>
    </location>
</feature>
<sequence>MTCILQDSNYGRSRESIADLEELLASIMHSHPHSKVREDGRTVIPARYLTDIFKSLESRGLLTLTSEVEELTQTAIATLESSDPDATIDDTLLIPLVAQLSPPTAQLFSNDTIEQSRGRSRSSSTSSNSSSGSNGTSRYPSRPPSRSDHPPPTPKTPLDKRVRSTPLSSNPPSAFQRRPAPARRRSSASPGRDYSSGGTGGDSDGPPSAGRKVRSRAGSQSVTSPSSASTTFPMSPEAMSPIRDRFLAEGRSSSPEDITTRLPRMGYDFEDSISRIPMPHVDSDSSDDERDGTRDSIYTHIVWDPEHGTRSTTSSTASLLPSERLEALSRANTELAKRLQEAEDGYSKKILEHENDLAELEQKLDEAKSDLARSKREEKELRNKERTNMNQISGLEAEIARLNKDLALTKESYHTLQKQYAEQTSISERYRIDLRNREDTIRTLREQAGLQDLEIGKMTEREKDWEDRVMKLERELEEAREGYSELDKQKLENLALKETIDRVKFEMDEIRSAMTSGVGTFGIPGSGASSRANTVSKSLGAEIQIQLDKEERERAERDGGDDTEGEDTVVEETVEDHDDDNFVTTIVTRTRRKVSSKAQTEWPTPKRHHSGARTIEQRFEEFEDDKEYADCAIQYDPKVFFDPDSDDGFLRSASLQTDPEPVPVERTMSEMDIQTEKVEEEEEDESSSSIYEKEREREREEQAELAVLRKWHRSRQGTDALDIREILTHCPPDDISLPKGIMKDWARIRRIAGVDCDVVERLLVAAAAEDIEGESQDQEGVKTGDSGSRLSLRRLSTHLPNFKLSSYIPPMVLYGSLSVIVGVVLAPHMANQMIDYGGATAYDRRAWASFNALGAGGEGFPGFGAGGYGGGAEGALWRVLEAVIGGDYASPPTSAPHSREPSTSPSSSESSVIEDLSFDYVEDEDGNIVRNSVGSRTSTRSSLSSPPKDFTGINHLDVPKAASPPPRRASLSRSESAYPVLSGPATASSDRGQAQGSSANPLRSFLRVASGPIPSTTMAEHPNVGLPIRNLPRPRIDQFESRQKRHTEELREKLASTESEEKENAIPTVEDLYGSRLPGVSSSLRLGLPSRSVYGTQSLGNLSRPLSDAPQRAVASSSRVLLKPAGSNPSIDRISEGGTEGESDDGEDGNVAYGSFGYGFTDGQETDPEDDNGMQQFAASRNPPYSAGVPSLSTRARRSASLSDALRPHRRPGTSLGRRELPSIPPRRIGDEKVKDNENYGRDDYQLRTRHSPSPPHNALSYQKMQTSHVTHKRRDSDTLRAVPNGSASPAFKDPPPRHSPSLKELNVASSRTPNDKNAAKHRRSPTAPEAVSGGGSLQAIAHVQGLGRIWTAGDRRSGNGHEAQYQPGSDEKDREREAKRERGRSQLSPGSLPQIPQARVPAPPPPHQQQQQQSMSLGRNMMRVVTYLLQVNKKVYARLNLIGRGGSSRVYRVMTSGSELYALKKVALDKTDSETIAGYMNEIALLKRLEGNSRIIRLIDSEVKAGPGGTKGNLLLVMECGEIDLARLISERSQQGLDMIWIAYYWRQMLEAVQVIHEEKIVHSDLKPGNFVLVKGQLKLIDFGIANAIANDTTNIQREQQIGTLNYMSPEAIGISAGVVDGMRHLKVGRSSDVWSLGCILYQMIYGSTPFSQLSVYQKMRAIPDPTFNIPFPEIVVPVVKSSNGEVRRMDHLRRKVRSDVIENMKSCFDQDPKLRMTIPELLQQDWLAMKEAPTPPQPTTRDLLGPDEAIINPFYMSQLIKYGIQLGQAGKTFEDDDMTLQKKAERHWEKYGLMTWHV</sequence>
<feature type="compositionally biased region" description="Acidic residues" evidence="8">
    <location>
        <begin position="1139"/>
        <end position="1148"/>
    </location>
</feature>
<feature type="compositionally biased region" description="Low complexity" evidence="8">
    <location>
        <begin position="121"/>
        <end position="140"/>
    </location>
</feature>
<evidence type="ECO:0000259" key="9">
    <source>
        <dbReference type="PROSITE" id="PS50011"/>
    </source>
</evidence>
<feature type="region of interest" description="Disordered" evidence="8">
    <location>
        <begin position="890"/>
        <end position="913"/>
    </location>
</feature>
<dbReference type="FunFam" id="1.10.510.10:FF:000224">
    <property type="entry name" value="serine/threonine-protein kinase mph1 isoform X1"/>
    <property type="match status" value="1"/>
</dbReference>
<organism evidence="10 11">
    <name type="scientific">Collybiopsis confluens</name>
    <dbReference type="NCBI Taxonomy" id="2823264"/>
    <lineage>
        <taxon>Eukaryota</taxon>
        <taxon>Fungi</taxon>
        <taxon>Dikarya</taxon>
        <taxon>Basidiomycota</taxon>
        <taxon>Agaricomycotina</taxon>
        <taxon>Agaricomycetes</taxon>
        <taxon>Agaricomycetidae</taxon>
        <taxon>Agaricales</taxon>
        <taxon>Marasmiineae</taxon>
        <taxon>Omphalotaceae</taxon>
        <taxon>Collybiopsis</taxon>
    </lineage>
</organism>
<dbReference type="GO" id="GO:0004712">
    <property type="term" value="F:protein serine/threonine/tyrosine kinase activity"/>
    <property type="evidence" value="ECO:0007669"/>
    <property type="project" value="TreeGrafter"/>
</dbReference>
<evidence type="ECO:0000313" key="11">
    <source>
        <dbReference type="Proteomes" id="UP000518752"/>
    </source>
</evidence>
<feature type="region of interest" description="Disordered" evidence="8">
    <location>
        <begin position="1014"/>
        <end position="1076"/>
    </location>
</feature>
<evidence type="ECO:0000256" key="5">
    <source>
        <dbReference type="ARBA" id="ARBA00022840"/>
    </source>
</evidence>
<feature type="compositionally biased region" description="Low complexity" evidence="8">
    <location>
        <begin position="219"/>
        <end position="236"/>
    </location>
</feature>
<accession>A0A8H5HTQ6</accession>
<dbReference type="EMBL" id="JAACJN010000023">
    <property type="protein sequence ID" value="KAF5389275.1"/>
    <property type="molecule type" value="Genomic_DNA"/>
</dbReference>
<evidence type="ECO:0000313" key="10">
    <source>
        <dbReference type="EMBL" id="KAF5389275.1"/>
    </source>
</evidence>
<feature type="compositionally biased region" description="Basic and acidic residues" evidence="8">
    <location>
        <begin position="1228"/>
        <end position="1247"/>
    </location>
</feature>
<feature type="region of interest" description="Disordered" evidence="8">
    <location>
        <begin position="544"/>
        <end position="567"/>
    </location>
</feature>
<dbReference type="Pfam" id="PF00069">
    <property type="entry name" value="Pkinase"/>
    <property type="match status" value="1"/>
</dbReference>
<keyword evidence="1" id="KW-0723">Serine/threonine-protein kinase</keyword>
<evidence type="ECO:0000256" key="6">
    <source>
        <dbReference type="PROSITE-ProRule" id="PRU10141"/>
    </source>
</evidence>
<dbReference type="SMART" id="SM00220">
    <property type="entry name" value="S_TKc"/>
    <property type="match status" value="1"/>
</dbReference>
<feature type="region of interest" description="Disordered" evidence="8">
    <location>
        <begin position="1352"/>
        <end position="1416"/>
    </location>
</feature>
<dbReference type="FunFam" id="3.30.200.20:FF:000131">
    <property type="entry name" value="Dual specificity protein kinase TTK"/>
    <property type="match status" value="1"/>
</dbReference>
<feature type="coiled-coil region" evidence="7">
    <location>
        <begin position="325"/>
        <end position="419"/>
    </location>
</feature>
<dbReference type="OrthoDB" id="20524at2759"/>
<evidence type="ECO:0000256" key="7">
    <source>
        <dbReference type="SAM" id="Coils"/>
    </source>
</evidence>
<name>A0A8H5HTQ6_9AGAR</name>
<feature type="binding site" evidence="6">
    <location>
        <position position="1465"/>
    </location>
    <ligand>
        <name>ATP</name>
        <dbReference type="ChEBI" id="CHEBI:30616"/>
    </ligand>
</feature>
<comment type="caution">
    <text evidence="10">The sequence shown here is derived from an EMBL/GenBank/DDBJ whole genome shotgun (WGS) entry which is preliminary data.</text>
</comment>
<dbReference type="InterPro" id="IPR008271">
    <property type="entry name" value="Ser/Thr_kinase_AS"/>
</dbReference>
<dbReference type="GO" id="GO:0098813">
    <property type="term" value="P:nuclear chromosome segregation"/>
    <property type="evidence" value="ECO:0007669"/>
    <property type="project" value="UniProtKB-ARBA"/>
</dbReference>
<dbReference type="PANTHER" id="PTHR22974">
    <property type="entry name" value="MIXED LINEAGE PROTEIN KINASE"/>
    <property type="match status" value="1"/>
</dbReference>
<keyword evidence="3 6" id="KW-0547">Nucleotide-binding</keyword>
<dbReference type="GO" id="GO:0005634">
    <property type="term" value="C:nucleus"/>
    <property type="evidence" value="ECO:0007669"/>
    <property type="project" value="TreeGrafter"/>
</dbReference>
<keyword evidence="2" id="KW-0808">Transferase</keyword>
<feature type="compositionally biased region" description="Basic and acidic residues" evidence="8">
    <location>
        <begin position="1370"/>
        <end position="1385"/>
    </location>
</feature>
<feature type="coiled-coil region" evidence="7">
    <location>
        <begin position="455"/>
        <end position="489"/>
    </location>
</feature>
<feature type="compositionally biased region" description="Basic and acidic residues" evidence="8">
    <location>
        <begin position="1034"/>
        <end position="1055"/>
    </location>
</feature>
<feature type="region of interest" description="Disordered" evidence="8">
    <location>
        <begin position="927"/>
        <end position="1002"/>
    </location>
</feature>
<dbReference type="GO" id="GO:0000776">
    <property type="term" value="C:kinetochore"/>
    <property type="evidence" value="ECO:0007669"/>
    <property type="project" value="TreeGrafter"/>
</dbReference>
<feature type="compositionally biased region" description="Low complexity" evidence="8">
    <location>
        <begin position="935"/>
        <end position="945"/>
    </location>
</feature>
<evidence type="ECO:0000256" key="2">
    <source>
        <dbReference type="ARBA" id="ARBA00022679"/>
    </source>
</evidence>
<keyword evidence="5 6" id="KW-0067">ATP-binding</keyword>
<evidence type="ECO:0000256" key="3">
    <source>
        <dbReference type="ARBA" id="ARBA00022741"/>
    </source>
</evidence>
<dbReference type="PROSITE" id="PS00108">
    <property type="entry name" value="PROTEIN_KINASE_ST"/>
    <property type="match status" value="1"/>
</dbReference>
<dbReference type="CDD" id="cd14131">
    <property type="entry name" value="PKc_Mps1"/>
    <property type="match status" value="1"/>
</dbReference>
<feature type="compositionally biased region" description="Polar residues" evidence="8">
    <location>
        <begin position="985"/>
        <end position="1001"/>
    </location>
</feature>
<feature type="compositionally biased region" description="Low complexity" evidence="8">
    <location>
        <begin position="901"/>
        <end position="913"/>
    </location>
</feature>
<dbReference type="GO" id="GO:0005524">
    <property type="term" value="F:ATP binding"/>
    <property type="evidence" value="ECO:0007669"/>
    <property type="project" value="UniProtKB-UniRule"/>
</dbReference>
<feature type="compositionally biased region" description="Polar residues" evidence="8">
    <location>
        <begin position="1260"/>
        <end position="1269"/>
    </location>
</feature>
<evidence type="ECO:0000256" key="8">
    <source>
        <dbReference type="SAM" id="MobiDB-lite"/>
    </source>
</evidence>
<feature type="compositionally biased region" description="Low complexity" evidence="8">
    <location>
        <begin position="968"/>
        <end position="977"/>
    </location>
</feature>
<feature type="region of interest" description="Disordered" evidence="8">
    <location>
        <begin position="107"/>
        <end position="293"/>
    </location>
</feature>
<feature type="compositionally biased region" description="Low complexity" evidence="8">
    <location>
        <begin position="1191"/>
        <end position="1205"/>
    </location>
</feature>
<protein>
    <recommendedName>
        <fullName evidence="9">Protein kinase domain-containing protein</fullName>
    </recommendedName>
</protein>
<dbReference type="GO" id="GO:0007094">
    <property type="term" value="P:mitotic spindle assembly checkpoint signaling"/>
    <property type="evidence" value="ECO:0007669"/>
    <property type="project" value="TreeGrafter"/>
</dbReference>
<dbReference type="InterPro" id="IPR000719">
    <property type="entry name" value="Prot_kinase_dom"/>
</dbReference>
<feature type="compositionally biased region" description="Basic and acidic residues" evidence="8">
    <location>
        <begin position="547"/>
        <end position="560"/>
    </location>
</feature>
<evidence type="ECO:0000256" key="1">
    <source>
        <dbReference type="ARBA" id="ARBA00022527"/>
    </source>
</evidence>
<dbReference type="InterPro" id="IPR017441">
    <property type="entry name" value="Protein_kinase_ATP_BS"/>
</dbReference>
<gene>
    <name evidence="10" type="ORF">D9757_003497</name>
</gene>
<keyword evidence="11" id="KW-1185">Reference proteome</keyword>
<dbReference type="GO" id="GO:0034501">
    <property type="term" value="P:protein localization to kinetochore"/>
    <property type="evidence" value="ECO:0007669"/>
    <property type="project" value="TreeGrafter"/>
</dbReference>
<dbReference type="PANTHER" id="PTHR22974:SF21">
    <property type="entry name" value="DUAL SPECIFICITY PROTEIN KINASE TTK"/>
    <property type="match status" value="1"/>
</dbReference>
<dbReference type="Gene3D" id="1.10.510.10">
    <property type="entry name" value="Transferase(Phosphotransferase) domain 1"/>
    <property type="match status" value="1"/>
</dbReference>
<dbReference type="SUPFAM" id="SSF56112">
    <property type="entry name" value="Protein kinase-like (PK-like)"/>
    <property type="match status" value="1"/>
</dbReference>
<dbReference type="GO" id="GO:0033316">
    <property type="term" value="P:meiotic spindle assembly checkpoint signaling"/>
    <property type="evidence" value="ECO:0007669"/>
    <property type="project" value="TreeGrafter"/>
</dbReference>
<dbReference type="GO" id="GO:0004674">
    <property type="term" value="F:protein serine/threonine kinase activity"/>
    <property type="evidence" value="ECO:0007669"/>
    <property type="project" value="UniProtKB-KW"/>
</dbReference>
<keyword evidence="7" id="KW-0175">Coiled coil</keyword>
<dbReference type="InterPro" id="IPR027084">
    <property type="entry name" value="Mps1_cat"/>
</dbReference>
<evidence type="ECO:0000256" key="4">
    <source>
        <dbReference type="ARBA" id="ARBA00022777"/>
    </source>
</evidence>
<dbReference type="Gene3D" id="3.30.200.20">
    <property type="entry name" value="Phosphorylase Kinase, domain 1"/>
    <property type="match status" value="1"/>
</dbReference>
<feature type="domain" description="Protein kinase" evidence="9">
    <location>
        <begin position="1437"/>
        <end position="1729"/>
    </location>
</feature>
<feature type="compositionally biased region" description="Low complexity" evidence="8">
    <location>
        <begin position="187"/>
        <end position="196"/>
    </location>
</feature>
<reference evidence="10 11" key="1">
    <citation type="journal article" date="2020" name="ISME J.">
        <title>Uncovering the hidden diversity of litter-decomposition mechanisms in mushroom-forming fungi.</title>
        <authorList>
            <person name="Floudas D."/>
            <person name="Bentzer J."/>
            <person name="Ahren D."/>
            <person name="Johansson T."/>
            <person name="Persson P."/>
            <person name="Tunlid A."/>
        </authorList>
    </citation>
    <scope>NUCLEOTIDE SEQUENCE [LARGE SCALE GENOMIC DNA]</scope>
    <source>
        <strain evidence="10 11">CBS 406.79</strain>
    </source>
</reference>
<dbReference type="InterPro" id="IPR011009">
    <property type="entry name" value="Kinase-like_dom_sf"/>
</dbReference>
<dbReference type="PROSITE" id="PS00107">
    <property type="entry name" value="PROTEIN_KINASE_ATP"/>
    <property type="match status" value="1"/>
</dbReference>